<dbReference type="InterPro" id="IPR011466">
    <property type="entry name" value="DUF1572"/>
</dbReference>
<dbReference type="InterPro" id="IPR034660">
    <property type="entry name" value="DinB/YfiT-like"/>
</dbReference>
<dbReference type="SUPFAM" id="SSF109854">
    <property type="entry name" value="DinB/YfiT-like putative metalloenzymes"/>
    <property type="match status" value="1"/>
</dbReference>
<dbReference type="Pfam" id="PF07609">
    <property type="entry name" value="DUF1572"/>
    <property type="match status" value="1"/>
</dbReference>
<gene>
    <name evidence="1" type="ORF">GALL_144710</name>
</gene>
<accession>A0A1J5SH74</accession>
<dbReference type="Gene3D" id="1.20.120.450">
    <property type="entry name" value="dinb family like domain"/>
    <property type="match status" value="1"/>
</dbReference>
<reference evidence="1" key="1">
    <citation type="submission" date="2016-10" db="EMBL/GenBank/DDBJ databases">
        <title>Sequence of Gallionella enrichment culture.</title>
        <authorList>
            <person name="Poehlein A."/>
            <person name="Muehling M."/>
            <person name="Daniel R."/>
        </authorList>
    </citation>
    <scope>NUCLEOTIDE SEQUENCE</scope>
</reference>
<name>A0A1J5SH74_9ZZZZ</name>
<dbReference type="AlphaFoldDB" id="A0A1J5SH74"/>
<proteinExistence type="predicted"/>
<evidence type="ECO:0000313" key="1">
    <source>
        <dbReference type="EMBL" id="OIR03400.1"/>
    </source>
</evidence>
<comment type="caution">
    <text evidence="1">The sequence shown here is derived from an EMBL/GenBank/DDBJ whole genome shotgun (WGS) entry which is preliminary data.</text>
</comment>
<dbReference type="EMBL" id="MLJW01000066">
    <property type="protein sequence ID" value="OIR03400.1"/>
    <property type="molecule type" value="Genomic_DNA"/>
</dbReference>
<organism evidence="1">
    <name type="scientific">mine drainage metagenome</name>
    <dbReference type="NCBI Taxonomy" id="410659"/>
    <lineage>
        <taxon>unclassified sequences</taxon>
        <taxon>metagenomes</taxon>
        <taxon>ecological metagenomes</taxon>
    </lineage>
</organism>
<protein>
    <submittedName>
        <fullName evidence="1">DinB superfamily protein</fullName>
    </submittedName>
</protein>
<sequence length="182" mass="21119">MSFEKDFLQNTIKRFKNYKDLGDKTFAQLNEADFFYQPNEASNSIAIIIQHLYGNMMSRWTNFLTEDGEKHWRKRDAEFAVMKCSKADLISFWNAGWDCLLTALESLTEEDLGKTIYIRTEPLNVVDAILRQLVHYASHVGQIIYVGRLIKNENWQSLSIPKTTGASEKYNEDVKQGIKKQP</sequence>